<dbReference type="NCBIfam" id="TIGR00562">
    <property type="entry name" value="proto_IX_ox"/>
    <property type="match status" value="1"/>
</dbReference>
<dbReference type="Gene3D" id="3.50.50.60">
    <property type="entry name" value="FAD/NAD(P)-binding domain"/>
    <property type="match status" value="1"/>
</dbReference>
<dbReference type="SUPFAM" id="SSF54373">
    <property type="entry name" value="FAD-linked reductases, C-terminal domain"/>
    <property type="match status" value="1"/>
</dbReference>
<evidence type="ECO:0000256" key="1">
    <source>
        <dbReference type="ARBA" id="ARBA00001974"/>
    </source>
</evidence>
<dbReference type="GO" id="GO:0006783">
    <property type="term" value="P:heme biosynthetic process"/>
    <property type="evidence" value="ECO:0007669"/>
    <property type="project" value="UniProtKB-UniRule"/>
</dbReference>
<dbReference type="Gene3D" id="1.10.3110.10">
    <property type="entry name" value="protoporphyrinogen ix oxidase, domain 3"/>
    <property type="match status" value="1"/>
</dbReference>
<keyword evidence="5 6" id="KW-0350">Heme biosynthesis</keyword>
<gene>
    <name evidence="8" type="primary">hemG</name>
    <name evidence="8" type="ORF">D3Y59_01215</name>
</gene>
<dbReference type="Gene3D" id="3.90.660.20">
    <property type="entry name" value="Protoporphyrinogen oxidase, mitochondrial, domain 2"/>
    <property type="match status" value="1"/>
</dbReference>
<evidence type="ECO:0000256" key="5">
    <source>
        <dbReference type="ARBA" id="ARBA00023133"/>
    </source>
</evidence>
<dbReference type="InterPro" id="IPR050464">
    <property type="entry name" value="Zeta_carotene_desat/Oxidored"/>
</dbReference>
<comment type="similarity">
    <text evidence="6">Belongs to the protoporphyrinogen/coproporphyrinogen oxidase family. Coproporphyrinogen III oxidase subfamily.</text>
</comment>
<keyword evidence="9" id="KW-1185">Reference proteome</keyword>
<reference evidence="8 9" key="1">
    <citation type="submission" date="2018-09" db="EMBL/GenBank/DDBJ databases">
        <title>Hymenobacter medium sp. nov., isolated from R2A medium.</title>
        <authorList>
            <person name="Yingchao G."/>
        </authorList>
    </citation>
    <scope>NUCLEOTIDE SEQUENCE [LARGE SCALE GENOMIC DNA]</scope>
    <source>
        <strain evidence="9">sh-6</strain>
    </source>
</reference>
<evidence type="ECO:0000256" key="3">
    <source>
        <dbReference type="ARBA" id="ARBA00022827"/>
    </source>
</evidence>
<dbReference type="InterPro" id="IPR004572">
    <property type="entry name" value="Protoporphyrinogen_oxidase"/>
</dbReference>
<dbReference type="PANTHER" id="PTHR42923:SF3">
    <property type="entry name" value="PROTOPORPHYRINOGEN OXIDASE"/>
    <property type="match status" value="1"/>
</dbReference>
<dbReference type="PANTHER" id="PTHR42923">
    <property type="entry name" value="PROTOPORPHYRINOGEN OXIDASE"/>
    <property type="match status" value="1"/>
</dbReference>
<dbReference type="EC" id="1.3.3.15" evidence="6"/>
<keyword evidence="4 6" id="KW-0560">Oxidoreductase</keyword>
<evidence type="ECO:0000256" key="4">
    <source>
        <dbReference type="ARBA" id="ARBA00023002"/>
    </source>
</evidence>
<feature type="domain" description="Amine oxidase" evidence="7">
    <location>
        <begin position="159"/>
        <end position="588"/>
    </location>
</feature>
<dbReference type="Proteomes" id="UP000262802">
    <property type="component" value="Chromosome"/>
</dbReference>
<accession>A0A3B7RNG0</accession>
<dbReference type="GO" id="GO:0004729">
    <property type="term" value="F:oxygen-dependent protoporphyrinogen oxidase activity"/>
    <property type="evidence" value="ECO:0007669"/>
    <property type="project" value="UniProtKB-UniRule"/>
</dbReference>
<comment type="function">
    <text evidence="6">Involved in coproporphyrin-dependent heme b biosynthesis. Catalyzes the oxidation of coproporphyrinogen III to coproporphyrin III.</text>
</comment>
<evidence type="ECO:0000313" key="9">
    <source>
        <dbReference type="Proteomes" id="UP000262802"/>
    </source>
</evidence>
<evidence type="ECO:0000313" key="8">
    <source>
        <dbReference type="EMBL" id="AYA35787.1"/>
    </source>
</evidence>
<name>A0A3B7RNG0_9BACT</name>
<dbReference type="InterPro" id="IPR002937">
    <property type="entry name" value="Amino_oxidase"/>
</dbReference>
<comment type="pathway">
    <text evidence="6">Porphyrin-containing compound metabolism; protoheme biosynthesis.</text>
</comment>
<comment type="subcellular location">
    <subcellularLocation>
        <location evidence="6">Cytoplasm</location>
    </subcellularLocation>
</comment>
<dbReference type="GO" id="GO:0005737">
    <property type="term" value="C:cytoplasm"/>
    <property type="evidence" value="ECO:0007669"/>
    <property type="project" value="UniProtKB-SubCell"/>
</dbReference>
<protein>
    <recommendedName>
        <fullName evidence="6">Coproporphyrinogen III oxidase</fullName>
        <ecNumber evidence="6">1.3.3.15</ecNumber>
    </recommendedName>
</protein>
<dbReference type="OrthoDB" id="9805195at2"/>
<dbReference type="KEGG" id="hyh:D3Y59_01215"/>
<keyword evidence="6" id="KW-0963">Cytoplasm</keyword>
<comment type="cofactor">
    <cofactor evidence="1 6">
        <name>FAD</name>
        <dbReference type="ChEBI" id="CHEBI:57692"/>
    </cofactor>
</comment>
<dbReference type="UniPathway" id="UPA00252"/>
<sequence>MPRGVIKRIDYAAAGLLQFVMTGGYLGRGIEALGNTGLVGYHYQQVAGGVQALQGGGHIGQHHKFIEAPHVMADFGIEHAVAVEENGFGRGSSIHARQKYAQRGCSARGQPRAPRPAGGTLAGQLIEINQQIEYSRQLTFAAFGGLHIRMNVAIIGSGITGLATAWYLQQQGATAHVYESGNAAGGNMRTRHLPEGYVLELGPNSLQLSPELEGLIADLGLAEQIQEPGGVSGHRYVVRGGALRELPGKPQQLLFGSFFSLKGKWQALSELRRAKAAPDAHETIGHFFRRRFGQEILDYAVNPFVSGIYAGDPNQLLLHKTFPQLAALEQEHGSVLRGFARTMKGVARRRIISFRGGLQVLTDALASRLTHLHLNTRVQVFLPQGNGQYRLQLAGQPEPTELYDALILALPAYAAADLLRGLHPQQAAALGAVHYPPLTAVHTAYDRSAVQHPLNGFGALSPRVEQPVAAGTLWSSSLFPDRCPAGQVLFTSFVGGAQYETNARLPDAQLLASLRAEQQRLYGLKPDAPARLQHIYRWERSIPQFDERIIPAHAAADALEQQGIWAVANWRAGVGIPDCLRRAQQVAQKLTSAA</sequence>
<evidence type="ECO:0000256" key="6">
    <source>
        <dbReference type="RuleBase" id="RU364052"/>
    </source>
</evidence>
<keyword evidence="2 6" id="KW-0285">Flavoprotein</keyword>
<comment type="catalytic activity">
    <reaction evidence="6">
        <text>coproporphyrinogen III + 3 O2 = coproporphyrin III + 3 H2O2</text>
        <dbReference type="Rhea" id="RHEA:43436"/>
        <dbReference type="ChEBI" id="CHEBI:15379"/>
        <dbReference type="ChEBI" id="CHEBI:16240"/>
        <dbReference type="ChEBI" id="CHEBI:57309"/>
        <dbReference type="ChEBI" id="CHEBI:131725"/>
        <dbReference type="EC" id="1.3.3.15"/>
    </reaction>
</comment>
<dbReference type="EMBL" id="CP032317">
    <property type="protein sequence ID" value="AYA35787.1"/>
    <property type="molecule type" value="Genomic_DNA"/>
</dbReference>
<organism evidence="8 9">
    <name type="scientific">Hymenobacter oligotrophus</name>
    <dbReference type="NCBI Taxonomy" id="2319843"/>
    <lineage>
        <taxon>Bacteria</taxon>
        <taxon>Pseudomonadati</taxon>
        <taxon>Bacteroidota</taxon>
        <taxon>Cytophagia</taxon>
        <taxon>Cytophagales</taxon>
        <taxon>Hymenobacteraceae</taxon>
        <taxon>Hymenobacter</taxon>
    </lineage>
</organism>
<proteinExistence type="inferred from homology"/>
<dbReference type="InterPro" id="IPR036188">
    <property type="entry name" value="FAD/NAD-bd_sf"/>
</dbReference>
<keyword evidence="3 6" id="KW-0274">FAD</keyword>
<evidence type="ECO:0000259" key="7">
    <source>
        <dbReference type="Pfam" id="PF01593"/>
    </source>
</evidence>
<dbReference type="Pfam" id="PF01593">
    <property type="entry name" value="Amino_oxidase"/>
    <property type="match status" value="1"/>
</dbReference>
<dbReference type="SUPFAM" id="SSF51905">
    <property type="entry name" value="FAD/NAD(P)-binding domain"/>
    <property type="match status" value="1"/>
</dbReference>
<evidence type="ECO:0000256" key="2">
    <source>
        <dbReference type="ARBA" id="ARBA00022630"/>
    </source>
</evidence>
<dbReference type="AlphaFoldDB" id="A0A3B7RNG0"/>